<dbReference type="SMART" id="SM00530">
    <property type="entry name" value="HTH_XRE"/>
    <property type="match status" value="1"/>
</dbReference>
<sequence>MGTVIPIRRLDTFTMLTQREPQRQVPTPQREPLWRDLVGAFLRETRAEQHRILADVASAAGVSTQYLSEIERGRKEPSSEILGAVAEALGLTLHDIAAGVGAMIERRDGERMRRLSALLRSRPSSATVPARGVTDVPPVPDEPSAPGVPEAPEPPFIPSEPNAPDNPGAPDAPTEPDFPLTPTEPGIPIAPEPGFPSAPEEPIAPFGAVSISYSGMDVVLAA</sequence>
<comment type="caution">
    <text evidence="3">The sequence shown here is derived from an EMBL/GenBank/DDBJ whole genome shotgun (WGS) entry which is preliminary data.</text>
</comment>
<name>A0ABU9W754_9MICO</name>
<reference evidence="3 4" key="1">
    <citation type="submission" date="2024-03" db="EMBL/GenBank/DDBJ databases">
        <title>YIM 134122 draft genome.</title>
        <authorList>
            <person name="Zuo S."/>
            <person name="Xiong L."/>
        </authorList>
    </citation>
    <scope>NUCLEOTIDE SEQUENCE [LARGE SCALE GENOMIC DNA]</scope>
    <source>
        <strain evidence="3 4">YIM 134122</strain>
    </source>
</reference>
<dbReference type="InterPro" id="IPR001387">
    <property type="entry name" value="Cro/C1-type_HTH"/>
</dbReference>
<feature type="domain" description="HTH cro/C1-type" evidence="2">
    <location>
        <begin position="42"/>
        <end position="96"/>
    </location>
</feature>
<dbReference type="RefSeq" id="WP_342115478.1">
    <property type="nucleotide sequence ID" value="NZ_JBCAUN010000003.1"/>
</dbReference>
<dbReference type="Gene3D" id="1.10.260.40">
    <property type="entry name" value="lambda repressor-like DNA-binding domains"/>
    <property type="match status" value="1"/>
</dbReference>
<evidence type="ECO:0000313" key="3">
    <source>
        <dbReference type="EMBL" id="MEN1947834.1"/>
    </source>
</evidence>
<feature type="compositionally biased region" description="Pro residues" evidence="1">
    <location>
        <begin position="149"/>
        <end position="158"/>
    </location>
</feature>
<organism evidence="3 4">
    <name type="scientific">Leifsonia stereocauli</name>
    <dbReference type="NCBI Taxonomy" id="3134136"/>
    <lineage>
        <taxon>Bacteria</taxon>
        <taxon>Bacillati</taxon>
        <taxon>Actinomycetota</taxon>
        <taxon>Actinomycetes</taxon>
        <taxon>Micrococcales</taxon>
        <taxon>Microbacteriaceae</taxon>
        <taxon>Leifsonia</taxon>
    </lineage>
</organism>
<evidence type="ECO:0000313" key="4">
    <source>
        <dbReference type="Proteomes" id="UP001425155"/>
    </source>
</evidence>
<evidence type="ECO:0000256" key="1">
    <source>
        <dbReference type="SAM" id="MobiDB-lite"/>
    </source>
</evidence>
<feature type="region of interest" description="Disordered" evidence="1">
    <location>
        <begin position="120"/>
        <end position="201"/>
    </location>
</feature>
<dbReference type="EMBL" id="JBCLVG010000003">
    <property type="protein sequence ID" value="MEN1947834.1"/>
    <property type="molecule type" value="Genomic_DNA"/>
</dbReference>
<dbReference type="SUPFAM" id="SSF47413">
    <property type="entry name" value="lambda repressor-like DNA-binding domains"/>
    <property type="match status" value="1"/>
</dbReference>
<accession>A0ABU9W754</accession>
<dbReference type="PROSITE" id="PS50943">
    <property type="entry name" value="HTH_CROC1"/>
    <property type="match status" value="1"/>
</dbReference>
<protein>
    <submittedName>
        <fullName evidence="3">Helix-turn-helix domain-containing protein</fullName>
    </submittedName>
</protein>
<feature type="compositionally biased region" description="Low complexity" evidence="1">
    <location>
        <begin position="162"/>
        <end position="172"/>
    </location>
</feature>
<dbReference type="Proteomes" id="UP001425155">
    <property type="component" value="Unassembled WGS sequence"/>
</dbReference>
<dbReference type="Pfam" id="PF01381">
    <property type="entry name" value="HTH_3"/>
    <property type="match status" value="1"/>
</dbReference>
<evidence type="ECO:0000259" key="2">
    <source>
        <dbReference type="PROSITE" id="PS50943"/>
    </source>
</evidence>
<keyword evidence="4" id="KW-1185">Reference proteome</keyword>
<proteinExistence type="predicted"/>
<dbReference type="InterPro" id="IPR010982">
    <property type="entry name" value="Lambda_DNA-bd_dom_sf"/>
</dbReference>
<gene>
    <name evidence="3" type="ORF">WJX64_14850</name>
</gene>
<dbReference type="CDD" id="cd00093">
    <property type="entry name" value="HTH_XRE"/>
    <property type="match status" value="1"/>
</dbReference>